<evidence type="ECO:0000313" key="3">
    <source>
        <dbReference type="EMBL" id="MDQ7905669.1"/>
    </source>
</evidence>
<evidence type="ECO:0000256" key="1">
    <source>
        <dbReference type="ARBA" id="ARBA00023239"/>
    </source>
</evidence>
<accession>A0ABU0ZF48</accession>
<dbReference type="InterPro" id="IPR032466">
    <property type="entry name" value="Metal_Hydrolase"/>
</dbReference>
<dbReference type="Pfam" id="PF04909">
    <property type="entry name" value="Amidohydro_2"/>
    <property type="match status" value="1"/>
</dbReference>
<organism evidence="3 4">
    <name type="scientific">Phytohabitans maris</name>
    <dbReference type="NCBI Taxonomy" id="3071409"/>
    <lineage>
        <taxon>Bacteria</taxon>
        <taxon>Bacillati</taxon>
        <taxon>Actinomycetota</taxon>
        <taxon>Actinomycetes</taxon>
        <taxon>Micromonosporales</taxon>
        <taxon>Micromonosporaceae</taxon>
    </lineage>
</organism>
<gene>
    <name evidence="3" type="ORF">RB614_14215</name>
</gene>
<dbReference type="Proteomes" id="UP001230908">
    <property type="component" value="Unassembled WGS sequence"/>
</dbReference>
<protein>
    <submittedName>
        <fullName evidence="3">Amidohydrolase family protein</fullName>
    </submittedName>
</protein>
<dbReference type="InterPro" id="IPR032465">
    <property type="entry name" value="ACMSD"/>
</dbReference>
<keyword evidence="4" id="KW-1185">Reference proteome</keyword>
<dbReference type="InterPro" id="IPR006680">
    <property type="entry name" value="Amidohydro-rel"/>
</dbReference>
<comment type="caution">
    <text evidence="3">The sequence shown here is derived from an EMBL/GenBank/DDBJ whole genome shotgun (WGS) entry which is preliminary data.</text>
</comment>
<proteinExistence type="predicted"/>
<dbReference type="RefSeq" id="WP_308712940.1">
    <property type="nucleotide sequence ID" value="NZ_JAVHUY010000011.1"/>
</dbReference>
<dbReference type="EMBL" id="JAVHUY010000011">
    <property type="protein sequence ID" value="MDQ7905669.1"/>
    <property type="molecule type" value="Genomic_DNA"/>
</dbReference>
<dbReference type="PANTHER" id="PTHR21240">
    <property type="entry name" value="2-AMINO-3-CARBOXYLMUCONATE-6-SEMIALDEHYDE DECARBOXYLASE"/>
    <property type="match status" value="1"/>
</dbReference>
<sequence>MFDFHARLGPGPEAAGALLAAMDRTGIERAAVSAGGLLDLDRLSAQVARGGRSEVAADNERVRAICGGTAGRLLPFFLADPWRDVAAYRAAAPGHRGLEISPAVHGFRLDDPAVDELVEIAAAARHPVYVVCLAHPGTRAGDLAALARRFPQVSFVYGHCGHTGLDASGLAEIAPCPNIVAETSGCYTAVAGLALRRLGAERVVFGTEYPLQHPRVEVVKLAAVEMSRADRHLVMSANARRLLGEEETWTGRGSETGAGTRS</sequence>
<dbReference type="PANTHER" id="PTHR21240:SF28">
    <property type="entry name" value="ISO-OROTATE DECARBOXYLASE (EUROFUNG)"/>
    <property type="match status" value="1"/>
</dbReference>
<dbReference type="SUPFAM" id="SSF51556">
    <property type="entry name" value="Metallo-dependent hydrolases"/>
    <property type="match status" value="1"/>
</dbReference>
<dbReference type="Gene3D" id="3.20.20.140">
    <property type="entry name" value="Metal-dependent hydrolases"/>
    <property type="match status" value="1"/>
</dbReference>
<feature type="domain" description="Amidohydrolase-related" evidence="2">
    <location>
        <begin position="3"/>
        <end position="244"/>
    </location>
</feature>
<reference evidence="3 4" key="1">
    <citation type="submission" date="2023-08" db="EMBL/GenBank/DDBJ databases">
        <title>Phytohabitans sansha sp. nov., isolated from marine sediment.</title>
        <authorList>
            <person name="Zhao Y."/>
            <person name="Yi K."/>
        </authorList>
    </citation>
    <scope>NUCLEOTIDE SEQUENCE [LARGE SCALE GENOMIC DNA]</scope>
    <source>
        <strain evidence="3 4">ZYX-F-186</strain>
    </source>
</reference>
<name>A0ABU0ZF48_9ACTN</name>
<evidence type="ECO:0000259" key="2">
    <source>
        <dbReference type="Pfam" id="PF04909"/>
    </source>
</evidence>
<evidence type="ECO:0000313" key="4">
    <source>
        <dbReference type="Proteomes" id="UP001230908"/>
    </source>
</evidence>
<keyword evidence="1" id="KW-0456">Lyase</keyword>